<dbReference type="Proteomes" id="UP001597304">
    <property type="component" value="Unassembled WGS sequence"/>
</dbReference>
<feature type="domain" description="Hemerythrin-like" evidence="1">
    <location>
        <begin position="6"/>
        <end position="141"/>
    </location>
</feature>
<dbReference type="EMBL" id="JBHUEJ010000044">
    <property type="protein sequence ID" value="MFD1712508.1"/>
    <property type="molecule type" value="Genomic_DNA"/>
</dbReference>
<proteinExistence type="predicted"/>
<gene>
    <name evidence="2" type="ORF">ACFSF0_18060</name>
</gene>
<dbReference type="Gene3D" id="1.20.120.520">
    <property type="entry name" value="nmb1532 protein domain like"/>
    <property type="match status" value="1"/>
</dbReference>
<organism evidence="2 3">
    <name type="scientific">Ottowia flava</name>
    <dbReference type="NCBI Taxonomy" id="2675430"/>
    <lineage>
        <taxon>Bacteria</taxon>
        <taxon>Pseudomonadati</taxon>
        <taxon>Pseudomonadota</taxon>
        <taxon>Betaproteobacteria</taxon>
        <taxon>Burkholderiales</taxon>
        <taxon>Comamonadaceae</taxon>
        <taxon>Ottowia</taxon>
    </lineage>
</organism>
<evidence type="ECO:0000259" key="1">
    <source>
        <dbReference type="Pfam" id="PF01814"/>
    </source>
</evidence>
<evidence type="ECO:0000313" key="3">
    <source>
        <dbReference type="Proteomes" id="UP001597304"/>
    </source>
</evidence>
<accession>A0ABW4KYU4</accession>
<sequence length="193" mass="22577">MKHRTLDIIRDEHSSLAAMLQSMRMMVERGPRDDPRNFFEVLRAMLFYIDEFPERRHHPKESQLLFPRVAKAAPEVGLAIARLDRDHEYTERAVRDVQHLLLAWELLGESRRQLFVTEFTRYVNLYLEHMRLEETEVLPAAERALTAADWDELDAAFEKNCDPLTGKYQPDPVYETLFSRIVREAPAPIGLGD</sequence>
<comment type="caution">
    <text evidence="2">The sequence shown here is derived from an EMBL/GenBank/DDBJ whole genome shotgun (WGS) entry which is preliminary data.</text>
</comment>
<dbReference type="PANTHER" id="PTHR39966">
    <property type="entry name" value="BLL2471 PROTEIN-RELATED"/>
    <property type="match status" value="1"/>
</dbReference>
<dbReference type="InterPro" id="IPR012312">
    <property type="entry name" value="Hemerythrin-like"/>
</dbReference>
<dbReference type="CDD" id="cd12108">
    <property type="entry name" value="Hr-like"/>
    <property type="match status" value="1"/>
</dbReference>
<dbReference type="PANTHER" id="PTHR39966:SF1">
    <property type="entry name" value="HEMERYTHRIN-LIKE DOMAIN-CONTAINING PROTEIN"/>
    <property type="match status" value="1"/>
</dbReference>
<protein>
    <submittedName>
        <fullName evidence="2">Hemerythrin domain-containing protein</fullName>
    </submittedName>
</protein>
<reference evidence="3" key="1">
    <citation type="journal article" date="2019" name="Int. J. Syst. Evol. Microbiol.">
        <title>The Global Catalogue of Microorganisms (GCM) 10K type strain sequencing project: providing services to taxonomists for standard genome sequencing and annotation.</title>
        <authorList>
            <consortium name="The Broad Institute Genomics Platform"/>
            <consortium name="The Broad Institute Genome Sequencing Center for Infectious Disease"/>
            <person name="Wu L."/>
            <person name="Ma J."/>
        </authorList>
    </citation>
    <scope>NUCLEOTIDE SEQUENCE [LARGE SCALE GENOMIC DNA]</scope>
    <source>
        <strain evidence="3">LMG 29247</strain>
    </source>
</reference>
<name>A0ABW4KYU4_9BURK</name>
<keyword evidence="3" id="KW-1185">Reference proteome</keyword>
<dbReference type="RefSeq" id="WP_147913206.1">
    <property type="nucleotide sequence ID" value="NZ_JBHUEJ010000044.1"/>
</dbReference>
<dbReference type="Pfam" id="PF01814">
    <property type="entry name" value="Hemerythrin"/>
    <property type="match status" value="1"/>
</dbReference>
<evidence type="ECO:0000313" key="2">
    <source>
        <dbReference type="EMBL" id="MFD1712508.1"/>
    </source>
</evidence>